<evidence type="ECO:0000256" key="2">
    <source>
        <dbReference type="ARBA" id="ARBA00022801"/>
    </source>
</evidence>
<feature type="compositionally biased region" description="Polar residues" evidence="6">
    <location>
        <begin position="1"/>
        <end position="27"/>
    </location>
</feature>
<feature type="region of interest" description="Disordered" evidence="6">
    <location>
        <begin position="1"/>
        <end position="33"/>
    </location>
</feature>
<evidence type="ECO:0000259" key="8">
    <source>
        <dbReference type="PROSITE" id="PS50056"/>
    </source>
</evidence>
<dbReference type="Pfam" id="PF00782">
    <property type="entry name" value="DSPc"/>
    <property type="match status" value="1"/>
</dbReference>
<gene>
    <name evidence="9" type="ORF">niasHS_009414</name>
</gene>
<name>A0ABD2JBZ3_HETSC</name>
<keyword evidence="10" id="KW-1185">Reference proteome</keyword>
<evidence type="ECO:0000313" key="9">
    <source>
        <dbReference type="EMBL" id="KAL3088128.1"/>
    </source>
</evidence>
<accession>A0ABD2JBZ3</accession>
<dbReference type="PANTHER" id="PTHR45948:SF2">
    <property type="entry name" value="DUAL SPECIFICITY PROTEIN PHOSPHATASE"/>
    <property type="match status" value="1"/>
</dbReference>
<keyword evidence="3" id="KW-0904">Protein phosphatase</keyword>
<reference evidence="9 10" key="1">
    <citation type="submission" date="2024-10" db="EMBL/GenBank/DDBJ databases">
        <authorList>
            <person name="Kim D."/>
        </authorList>
    </citation>
    <scope>NUCLEOTIDE SEQUENCE [LARGE SCALE GENOMIC DNA]</scope>
    <source>
        <strain evidence="9">Taebaek</strain>
    </source>
</reference>
<evidence type="ECO:0000313" key="10">
    <source>
        <dbReference type="Proteomes" id="UP001620645"/>
    </source>
</evidence>
<feature type="region of interest" description="Disordered" evidence="6">
    <location>
        <begin position="234"/>
        <end position="333"/>
    </location>
</feature>
<dbReference type="InterPro" id="IPR000387">
    <property type="entry name" value="Tyr_Pase_dom"/>
</dbReference>
<comment type="similarity">
    <text evidence="1">Belongs to the protein-tyrosine phosphatase family. Non-receptor class dual specificity subfamily.</text>
</comment>
<organism evidence="9 10">
    <name type="scientific">Heterodera schachtii</name>
    <name type="common">Sugarbeet cyst nematode worm</name>
    <name type="synonym">Tylenchus schachtii</name>
    <dbReference type="NCBI Taxonomy" id="97005"/>
    <lineage>
        <taxon>Eukaryota</taxon>
        <taxon>Metazoa</taxon>
        <taxon>Ecdysozoa</taxon>
        <taxon>Nematoda</taxon>
        <taxon>Chromadorea</taxon>
        <taxon>Rhabditida</taxon>
        <taxon>Tylenchina</taxon>
        <taxon>Tylenchomorpha</taxon>
        <taxon>Tylenchoidea</taxon>
        <taxon>Heteroderidae</taxon>
        <taxon>Heteroderinae</taxon>
        <taxon>Heterodera</taxon>
    </lineage>
</organism>
<dbReference type="PANTHER" id="PTHR45948">
    <property type="entry name" value="DUAL SPECIFICITY PROTEIN PHOSPHATASE DDB_G0269404-RELATED"/>
    <property type="match status" value="1"/>
</dbReference>
<dbReference type="Proteomes" id="UP001620645">
    <property type="component" value="Unassembled WGS sequence"/>
</dbReference>
<comment type="caution">
    <text evidence="9">The sequence shown here is derived from an EMBL/GenBank/DDBJ whole genome shotgun (WGS) entry which is preliminary data.</text>
</comment>
<dbReference type="Gene3D" id="3.90.190.10">
    <property type="entry name" value="Protein tyrosine phosphatase superfamily"/>
    <property type="match status" value="1"/>
</dbReference>
<dbReference type="PROSITE" id="PS50054">
    <property type="entry name" value="TYR_PHOSPHATASE_DUAL"/>
    <property type="match status" value="1"/>
</dbReference>
<dbReference type="EMBL" id="JBICCN010000168">
    <property type="protein sequence ID" value="KAL3088128.1"/>
    <property type="molecule type" value="Genomic_DNA"/>
</dbReference>
<evidence type="ECO:0000259" key="7">
    <source>
        <dbReference type="PROSITE" id="PS50054"/>
    </source>
</evidence>
<feature type="domain" description="Tyrosine specific protein phosphatases" evidence="8">
    <location>
        <begin position="108"/>
        <end position="165"/>
    </location>
</feature>
<feature type="domain" description="Tyrosine-protein phosphatase" evidence="7">
    <location>
        <begin position="49"/>
        <end position="191"/>
    </location>
</feature>
<comment type="catalytic activity">
    <reaction evidence="5">
        <text>O-phospho-L-threonyl-[protein] + H2O = L-threonyl-[protein] + phosphate</text>
        <dbReference type="Rhea" id="RHEA:47004"/>
        <dbReference type="Rhea" id="RHEA-COMP:11060"/>
        <dbReference type="Rhea" id="RHEA-COMP:11605"/>
        <dbReference type="ChEBI" id="CHEBI:15377"/>
        <dbReference type="ChEBI" id="CHEBI:30013"/>
        <dbReference type="ChEBI" id="CHEBI:43474"/>
        <dbReference type="ChEBI" id="CHEBI:61977"/>
        <dbReference type="EC" id="3.1.3.16"/>
    </reaction>
</comment>
<dbReference type="GO" id="GO:0004722">
    <property type="term" value="F:protein serine/threonine phosphatase activity"/>
    <property type="evidence" value="ECO:0007669"/>
    <property type="project" value="UniProtKB-EC"/>
</dbReference>
<keyword evidence="2" id="KW-0378">Hydrolase</keyword>
<feature type="compositionally biased region" description="Polar residues" evidence="6">
    <location>
        <begin position="275"/>
        <end position="291"/>
    </location>
</feature>
<evidence type="ECO:0000256" key="3">
    <source>
        <dbReference type="ARBA" id="ARBA00022912"/>
    </source>
</evidence>
<feature type="compositionally biased region" description="Low complexity" evidence="6">
    <location>
        <begin position="292"/>
        <end position="312"/>
    </location>
</feature>
<dbReference type="SUPFAM" id="SSF52799">
    <property type="entry name" value="(Phosphotyrosine protein) phosphatases II"/>
    <property type="match status" value="1"/>
</dbReference>
<evidence type="ECO:0000256" key="4">
    <source>
        <dbReference type="ARBA" id="ARBA00047761"/>
    </source>
</evidence>
<protein>
    <recommendedName>
        <fullName evidence="11">Dual specificity protein phosphatase</fullName>
    </recommendedName>
</protein>
<proteinExistence type="inferred from homology"/>
<evidence type="ECO:0000256" key="1">
    <source>
        <dbReference type="ARBA" id="ARBA00008601"/>
    </source>
</evidence>
<dbReference type="PROSITE" id="PS50056">
    <property type="entry name" value="TYR_PHOSPHATASE_2"/>
    <property type="match status" value="1"/>
</dbReference>
<sequence>MRQLTETDGANSASTVGDNENNNGIDQQQKRSEALTKLRQWRTRISTGKMDQILPGLFVGGLREAMNVPLLSENGISAVVSVRGLSPECHFGPGIALLRLTLSDSPGENIFQHFPAVNSFVHGHRLENENVLIHCLAGVSRSVCLCLAYLMTVTNLDYPNALDFVCRRHFGAKPNFGFKMQLTKFGQQFVQRERRRLFAEFSHFAGQLRDQFRNDCIFTNSLYVGGSSEAIFAENGTDKGQKRHGDGKEAESEHRPRHSVDKDYLRAEKRHRKSANGTAKNSNGTGTCSPTSPLALAEEEALPSAAEGGTTAARRRMPSGEEKGGGTQRMAHE</sequence>
<dbReference type="InterPro" id="IPR020422">
    <property type="entry name" value="TYR_PHOSPHATASE_DUAL_dom"/>
</dbReference>
<dbReference type="CDD" id="cd14498">
    <property type="entry name" value="DSP"/>
    <property type="match status" value="1"/>
</dbReference>
<evidence type="ECO:0008006" key="11">
    <source>
        <dbReference type="Google" id="ProtNLM"/>
    </source>
</evidence>
<feature type="compositionally biased region" description="Basic and acidic residues" evidence="6">
    <location>
        <begin position="318"/>
        <end position="333"/>
    </location>
</feature>
<feature type="compositionally biased region" description="Basic and acidic residues" evidence="6">
    <location>
        <begin position="236"/>
        <end position="267"/>
    </location>
</feature>
<comment type="catalytic activity">
    <reaction evidence="4">
        <text>O-phospho-L-seryl-[protein] + H2O = L-seryl-[protein] + phosphate</text>
        <dbReference type="Rhea" id="RHEA:20629"/>
        <dbReference type="Rhea" id="RHEA-COMP:9863"/>
        <dbReference type="Rhea" id="RHEA-COMP:11604"/>
        <dbReference type="ChEBI" id="CHEBI:15377"/>
        <dbReference type="ChEBI" id="CHEBI:29999"/>
        <dbReference type="ChEBI" id="CHEBI:43474"/>
        <dbReference type="ChEBI" id="CHEBI:83421"/>
        <dbReference type="EC" id="3.1.3.16"/>
    </reaction>
</comment>
<dbReference type="InterPro" id="IPR029021">
    <property type="entry name" value="Prot-tyrosine_phosphatase-like"/>
</dbReference>
<dbReference type="SMART" id="SM00195">
    <property type="entry name" value="DSPc"/>
    <property type="match status" value="1"/>
</dbReference>
<dbReference type="InterPro" id="IPR000340">
    <property type="entry name" value="Dual-sp_phosphatase_cat-dom"/>
</dbReference>
<dbReference type="AlphaFoldDB" id="A0ABD2JBZ3"/>
<evidence type="ECO:0000256" key="6">
    <source>
        <dbReference type="SAM" id="MobiDB-lite"/>
    </source>
</evidence>
<evidence type="ECO:0000256" key="5">
    <source>
        <dbReference type="ARBA" id="ARBA00048336"/>
    </source>
</evidence>